<keyword evidence="24" id="KW-1185">Reference proteome</keyword>
<name>A0A9P4JKY7_9PLEO</name>
<feature type="compositionally biased region" description="Acidic residues" evidence="19">
    <location>
        <begin position="81"/>
        <end position="93"/>
    </location>
</feature>
<accession>A0A9P4JKY7</accession>
<evidence type="ECO:0000256" key="14">
    <source>
        <dbReference type="ARBA" id="ARBA00023235"/>
    </source>
</evidence>
<sequence length="1467" mass="164876">MGRAIDQDYDDNHVAIEEQKLYEAPKRKSSGPVSPVASPPRKILREDRGPSPLKLNGLTSRNVSTMPQQPRARRKVLEAVVDSEDDESDELETQPEPTFSIIKSPIKIRSQKRAKTGHMSSPQPFQSPLKTGKVSSSQKFESELPSAHVKVESSTRRIDSPKKLHTNPSNVVPASTISTASQLSKERLAAITEFVKAFAVSQGLRLEQHLRSTISQWEKAKENFQEHLEVAGYDPVMHERTNILRIKKEAIERLIPLQESYNEMSRRREILRRKIQNDLNSGNFNPSDGELSNKLFKALQDVEIQISDLLEPAGFKIPSNPSLEHGEGQGDEEVVVCSTQVTPTSENIDATAYPEPSPVPQTQYTKRPQLATKEAWIPPQPIYFAPTSRLPTHPAPQMNRKLDGGLASIDRVSARTPESDHNDFRRTDHGQSNRDRNNPKTRHGLSGNDVFHTPREVVPGSDGFGDNENLFDHVMGTPPKPIRDVDENEYEDYMDDDDEEELINAVTAMEDDRMSHAGVDRRSYARDAMNEVSRNRVQLRKFCPSPKKAATSEWNHPWSKDVKSALEGKFGLRGFRPGQLEAVNATLSGQHCFVLMPTGGGKSLCYQLPAVITSGKTRGVTIVVSPLLSLMEDQVNACQGRNIQAFLINGESTLEQKRHILAGLQESDPEKFIQLLYVTPEMINKSQMMINALRNLHSKSRLARIVIDEAHCVSQWGHDFRPDYKALGEVMQQFQGVPIIALTATATKLVQKDVKVNLGIQNCRQVQQSFNRPNLFYEVRKKEKGVIVAMAELMKERRYQGKSGIVYCLARKTCEAVAKKLEELGIKAHHYHAGMSSLDRSDVQRKWQDGEYDVIVATIAFGMGIDKPDVRFVIHHSLPKSLEGYYQETGRAGRDGKLSGCYLFYNYNDSNILQKMINEGEGSLEQKQRLRDMLRTVIQFCENKSDCRRAQVLQYFSEPFRPEDCNNTCDNCKSGYTFEERDLTEHASAAVRLVKQLHEDAKVTLLQCMDAFRGAKSTGNRLAPFMELEEFGYGADLEREDIERLFNRLLEDRALKLKSVSNKSGFSTNYVHLGPRSNDYLRNRKPFKLNCRLTPRKAAASRPVKAKSAITRRGNFPSTNISSPVQHVSKQKVQTVKKFAYNGWKDEDDTFVVDDDDDDNDYFEPIREGSSRNTQRKPELGPPITTDPQLADLTEAQKDILENFVINASELSKNIKWKKQLRDRPFSDTVLREIGLRLPRSEAELLQIPGINREMAKLYGKRLFPLIENTIEVSGLETAGAAPPEPQRFRRRRVVEEDEYEELEETEAEVLDPNHQVQEVVDLCSPEGSEFGSDFDYDTEDEATQKSHFFAKPTDERTDRRVEEFNRQASQLLNIRPTPAPVPERATSYGPRAGTKGKGASTGGRSRGGKKSFNDYSRKESGGGVTKRKSTKTFKKGAGKGSGSGSRRGGNAGGAAGGWGGIMAMPT</sequence>
<feature type="domain" description="Helicase C-terminal" evidence="22">
    <location>
        <begin position="785"/>
        <end position="938"/>
    </location>
</feature>
<keyword evidence="11" id="KW-0067">ATP-binding</keyword>
<feature type="compositionally biased region" description="Polar residues" evidence="19">
    <location>
        <begin position="1116"/>
        <end position="1127"/>
    </location>
</feature>
<evidence type="ECO:0000256" key="1">
    <source>
        <dbReference type="ARBA" id="ARBA00001947"/>
    </source>
</evidence>
<dbReference type="InterPro" id="IPR036390">
    <property type="entry name" value="WH_DNA-bd_sf"/>
</dbReference>
<dbReference type="CDD" id="cd18794">
    <property type="entry name" value="SF2_C_RecQ"/>
    <property type="match status" value="1"/>
</dbReference>
<evidence type="ECO:0000256" key="8">
    <source>
        <dbReference type="ARBA" id="ARBA00022801"/>
    </source>
</evidence>
<dbReference type="PROSITE" id="PS51194">
    <property type="entry name" value="HELICASE_CTER"/>
    <property type="match status" value="1"/>
</dbReference>
<dbReference type="GO" id="GO:0016787">
    <property type="term" value="F:hydrolase activity"/>
    <property type="evidence" value="ECO:0007669"/>
    <property type="project" value="UniProtKB-KW"/>
</dbReference>
<organism evidence="23 24">
    <name type="scientific">Delitschia confertaspora ATCC 74209</name>
    <dbReference type="NCBI Taxonomy" id="1513339"/>
    <lineage>
        <taxon>Eukaryota</taxon>
        <taxon>Fungi</taxon>
        <taxon>Dikarya</taxon>
        <taxon>Ascomycota</taxon>
        <taxon>Pezizomycotina</taxon>
        <taxon>Dothideomycetes</taxon>
        <taxon>Pleosporomycetidae</taxon>
        <taxon>Pleosporales</taxon>
        <taxon>Delitschiaceae</taxon>
        <taxon>Delitschia</taxon>
    </lineage>
</organism>
<dbReference type="InterPro" id="IPR018982">
    <property type="entry name" value="RQC_domain"/>
</dbReference>
<dbReference type="SMART" id="SM00956">
    <property type="entry name" value="RQC"/>
    <property type="match status" value="1"/>
</dbReference>
<keyword evidence="12" id="KW-0238">DNA-binding</keyword>
<evidence type="ECO:0000256" key="5">
    <source>
        <dbReference type="ARBA" id="ARBA00022723"/>
    </source>
</evidence>
<gene>
    <name evidence="23" type="ORF">GQ43DRAFT_371710</name>
</gene>
<dbReference type="InterPro" id="IPR002121">
    <property type="entry name" value="HRDC_dom"/>
</dbReference>
<dbReference type="InterPro" id="IPR011545">
    <property type="entry name" value="DEAD/DEAH_box_helicase_dom"/>
</dbReference>
<dbReference type="Pfam" id="PF09382">
    <property type="entry name" value="RQC"/>
    <property type="match status" value="1"/>
</dbReference>
<dbReference type="SUPFAM" id="SSF52540">
    <property type="entry name" value="P-loop containing nucleoside triphosphate hydrolases"/>
    <property type="match status" value="1"/>
</dbReference>
<keyword evidence="4" id="KW-0235">DNA replication</keyword>
<dbReference type="SUPFAM" id="SSF47819">
    <property type="entry name" value="HRDC-like"/>
    <property type="match status" value="1"/>
</dbReference>
<evidence type="ECO:0000256" key="9">
    <source>
        <dbReference type="ARBA" id="ARBA00022806"/>
    </source>
</evidence>
<feature type="compositionally biased region" description="Basic and acidic residues" evidence="19">
    <location>
        <begin position="10"/>
        <end position="26"/>
    </location>
</feature>
<feature type="compositionally biased region" description="Basic and acidic residues" evidence="19">
    <location>
        <begin position="417"/>
        <end position="438"/>
    </location>
</feature>
<dbReference type="CDD" id="cd17920">
    <property type="entry name" value="DEXHc_RecQ"/>
    <property type="match status" value="1"/>
</dbReference>
<evidence type="ECO:0000256" key="6">
    <source>
        <dbReference type="ARBA" id="ARBA00022741"/>
    </source>
</evidence>
<evidence type="ECO:0000256" key="15">
    <source>
        <dbReference type="ARBA" id="ARBA00023242"/>
    </source>
</evidence>
<evidence type="ECO:0000259" key="22">
    <source>
        <dbReference type="PROSITE" id="PS51194"/>
    </source>
</evidence>
<keyword evidence="9 23" id="KW-0347">Helicase</keyword>
<keyword evidence="14" id="KW-0413">Isomerase</keyword>
<comment type="subcellular location">
    <subcellularLocation>
        <location evidence="2">Nucleus</location>
    </subcellularLocation>
</comment>
<feature type="compositionally biased region" description="Low complexity" evidence="19">
    <location>
        <begin position="30"/>
        <end position="40"/>
    </location>
</feature>
<dbReference type="InterPro" id="IPR027417">
    <property type="entry name" value="P-loop_NTPase"/>
</dbReference>
<evidence type="ECO:0000256" key="4">
    <source>
        <dbReference type="ARBA" id="ARBA00022705"/>
    </source>
</evidence>
<dbReference type="GO" id="GO:0005634">
    <property type="term" value="C:nucleus"/>
    <property type="evidence" value="ECO:0007669"/>
    <property type="project" value="UniProtKB-SubCell"/>
</dbReference>
<evidence type="ECO:0000256" key="19">
    <source>
        <dbReference type="SAM" id="MobiDB-lite"/>
    </source>
</evidence>
<feature type="compositionally biased region" description="Gly residues" evidence="19">
    <location>
        <begin position="1439"/>
        <end position="1461"/>
    </location>
</feature>
<comment type="similarity">
    <text evidence="3">Belongs to the helicase family. RecQ subfamily.</text>
</comment>
<dbReference type="InterPro" id="IPR001650">
    <property type="entry name" value="Helicase_C-like"/>
</dbReference>
<dbReference type="Pfam" id="PF00570">
    <property type="entry name" value="HRDC"/>
    <property type="match status" value="1"/>
</dbReference>
<dbReference type="PANTHER" id="PTHR13710">
    <property type="entry name" value="DNA HELICASE RECQ FAMILY MEMBER"/>
    <property type="match status" value="1"/>
</dbReference>
<evidence type="ECO:0000256" key="18">
    <source>
        <dbReference type="ARBA" id="ARBA00073450"/>
    </source>
</evidence>
<feature type="domain" description="HRDC" evidence="20">
    <location>
        <begin position="1194"/>
        <end position="1277"/>
    </location>
</feature>
<dbReference type="GO" id="GO:0003677">
    <property type="term" value="F:DNA binding"/>
    <property type="evidence" value="ECO:0007669"/>
    <property type="project" value="UniProtKB-KW"/>
</dbReference>
<dbReference type="PROSITE" id="PS50967">
    <property type="entry name" value="HRDC"/>
    <property type="match status" value="1"/>
</dbReference>
<dbReference type="Gene3D" id="1.10.150.80">
    <property type="entry name" value="HRDC domain"/>
    <property type="match status" value="1"/>
</dbReference>
<dbReference type="GO" id="GO:0043138">
    <property type="term" value="F:3'-5' DNA helicase activity"/>
    <property type="evidence" value="ECO:0007669"/>
    <property type="project" value="UniProtKB-EC"/>
</dbReference>
<dbReference type="InterPro" id="IPR002464">
    <property type="entry name" value="DNA/RNA_helicase_DEAH_CS"/>
</dbReference>
<dbReference type="InterPro" id="IPR010997">
    <property type="entry name" value="HRDC-like_sf"/>
</dbReference>
<feature type="compositionally biased region" description="Basic and acidic residues" evidence="19">
    <location>
        <begin position="1412"/>
        <end position="1421"/>
    </location>
</feature>
<dbReference type="GO" id="GO:0005524">
    <property type="term" value="F:ATP binding"/>
    <property type="evidence" value="ECO:0007669"/>
    <property type="project" value="UniProtKB-KW"/>
</dbReference>
<dbReference type="InterPro" id="IPR036388">
    <property type="entry name" value="WH-like_DNA-bd_sf"/>
</dbReference>
<dbReference type="GO" id="GO:0005737">
    <property type="term" value="C:cytoplasm"/>
    <property type="evidence" value="ECO:0007669"/>
    <property type="project" value="TreeGrafter"/>
</dbReference>
<comment type="catalytic activity">
    <reaction evidence="16">
        <text>Couples ATP hydrolysis with the unwinding of duplex DNA by translocating in the 3'-5' direction.</text>
        <dbReference type="EC" id="5.6.2.4"/>
    </reaction>
</comment>
<evidence type="ECO:0000256" key="13">
    <source>
        <dbReference type="ARBA" id="ARBA00023204"/>
    </source>
</evidence>
<keyword evidence="7" id="KW-0227">DNA damage</keyword>
<evidence type="ECO:0000256" key="17">
    <source>
        <dbReference type="ARBA" id="ARBA00034808"/>
    </source>
</evidence>
<feature type="region of interest" description="Disordered" evidence="19">
    <location>
        <begin position="141"/>
        <end position="171"/>
    </location>
</feature>
<dbReference type="InterPro" id="IPR014001">
    <property type="entry name" value="Helicase_ATP-bd"/>
</dbReference>
<keyword evidence="5" id="KW-0479">Metal-binding</keyword>
<dbReference type="GO" id="GO:0046872">
    <property type="term" value="F:metal ion binding"/>
    <property type="evidence" value="ECO:0007669"/>
    <property type="project" value="UniProtKB-KW"/>
</dbReference>
<evidence type="ECO:0000259" key="20">
    <source>
        <dbReference type="PROSITE" id="PS50967"/>
    </source>
</evidence>
<dbReference type="Pfam" id="PF00270">
    <property type="entry name" value="DEAD"/>
    <property type="match status" value="1"/>
</dbReference>
<dbReference type="Pfam" id="PF00271">
    <property type="entry name" value="Helicase_C"/>
    <property type="match status" value="1"/>
</dbReference>
<dbReference type="FunFam" id="3.40.50.300:FF:000537">
    <property type="entry name" value="Bloom syndrome RecQ-like helicase"/>
    <property type="match status" value="1"/>
</dbReference>
<evidence type="ECO:0000259" key="21">
    <source>
        <dbReference type="PROSITE" id="PS51192"/>
    </source>
</evidence>
<evidence type="ECO:0000256" key="7">
    <source>
        <dbReference type="ARBA" id="ARBA00022763"/>
    </source>
</evidence>
<dbReference type="GO" id="GO:0006260">
    <property type="term" value="P:DNA replication"/>
    <property type="evidence" value="ECO:0007669"/>
    <property type="project" value="UniProtKB-KW"/>
</dbReference>
<dbReference type="EC" id="5.6.2.4" evidence="17"/>
<dbReference type="FunFam" id="3.40.50.300:FF:000340">
    <property type="entry name" value="Bloom syndrome, RecQ helicase"/>
    <property type="match status" value="1"/>
</dbReference>
<dbReference type="SUPFAM" id="SSF46785">
    <property type="entry name" value="Winged helix' DNA-binding domain"/>
    <property type="match status" value="1"/>
</dbReference>
<dbReference type="Pfam" id="PF16124">
    <property type="entry name" value="RecQ_Zn_bind"/>
    <property type="match status" value="1"/>
</dbReference>
<reference evidence="23" key="1">
    <citation type="journal article" date="2020" name="Stud. Mycol.">
        <title>101 Dothideomycetes genomes: a test case for predicting lifestyles and emergence of pathogens.</title>
        <authorList>
            <person name="Haridas S."/>
            <person name="Albert R."/>
            <person name="Binder M."/>
            <person name="Bloem J."/>
            <person name="Labutti K."/>
            <person name="Salamov A."/>
            <person name="Andreopoulos B."/>
            <person name="Baker S."/>
            <person name="Barry K."/>
            <person name="Bills G."/>
            <person name="Bluhm B."/>
            <person name="Cannon C."/>
            <person name="Castanera R."/>
            <person name="Culley D."/>
            <person name="Daum C."/>
            <person name="Ezra D."/>
            <person name="Gonzalez J."/>
            <person name="Henrissat B."/>
            <person name="Kuo A."/>
            <person name="Liang C."/>
            <person name="Lipzen A."/>
            <person name="Lutzoni F."/>
            <person name="Magnuson J."/>
            <person name="Mondo S."/>
            <person name="Nolan M."/>
            <person name="Ohm R."/>
            <person name="Pangilinan J."/>
            <person name="Park H.-J."/>
            <person name="Ramirez L."/>
            <person name="Alfaro M."/>
            <person name="Sun H."/>
            <person name="Tritt A."/>
            <person name="Yoshinaga Y."/>
            <person name="Zwiers L.-H."/>
            <person name="Turgeon B."/>
            <person name="Goodwin S."/>
            <person name="Spatafora J."/>
            <person name="Crous P."/>
            <person name="Grigoriev I."/>
        </authorList>
    </citation>
    <scope>NUCLEOTIDE SEQUENCE</scope>
    <source>
        <strain evidence="23">ATCC 74209</strain>
    </source>
</reference>
<dbReference type="Gene3D" id="1.10.10.10">
    <property type="entry name" value="Winged helix-like DNA-binding domain superfamily/Winged helix DNA-binding domain"/>
    <property type="match status" value="1"/>
</dbReference>
<feature type="compositionally biased region" description="Basic and acidic residues" evidence="19">
    <location>
        <begin position="149"/>
        <end position="162"/>
    </location>
</feature>
<comment type="cofactor">
    <cofactor evidence="1">
        <name>Zn(2+)</name>
        <dbReference type="ChEBI" id="CHEBI:29105"/>
    </cofactor>
</comment>
<evidence type="ECO:0000313" key="24">
    <source>
        <dbReference type="Proteomes" id="UP000799536"/>
    </source>
</evidence>
<dbReference type="EMBL" id="ML993981">
    <property type="protein sequence ID" value="KAF2201331.1"/>
    <property type="molecule type" value="Genomic_DNA"/>
</dbReference>
<dbReference type="PROSITE" id="PS00690">
    <property type="entry name" value="DEAH_ATP_HELICASE"/>
    <property type="match status" value="1"/>
</dbReference>
<dbReference type="GO" id="GO:0009378">
    <property type="term" value="F:four-way junction helicase activity"/>
    <property type="evidence" value="ECO:0007669"/>
    <property type="project" value="TreeGrafter"/>
</dbReference>
<feature type="region of interest" description="Disordered" evidence="19">
    <location>
        <begin position="1367"/>
        <end position="1467"/>
    </location>
</feature>
<dbReference type="SMART" id="SM00490">
    <property type="entry name" value="HELICc"/>
    <property type="match status" value="1"/>
</dbReference>
<feature type="compositionally biased region" description="Acidic residues" evidence="19">
    <location>
        <begin position="1150"/>
        <end position="1162"/>
    </location>
</feature>
<dbReference type="PANTHER" id="PTHR13710:SF153">
    <property type="entry name" value="RECQ-LIKE DNA HELICASE BLM"/>
    <property type="match status" value="1"/>
</dbReference>
<comment type="caution">
    <text evidence="23">The sequence shown here is derived from an EMBL/GenBank/DDBJ whole genome shotgun (WGS) entry which is preliminary data.</text>
</comment>
<dbReference type="Gene3D" id="3.40.50.300">
    <property type="entry name" value="P-loop containing nucleotide triphosphate hydrolases"/>
    <property type="match status" value="2"/>
</dbReference>
<keyword evidence="6" id="KW-0547">Nucleotide-binding</keyword>
<evidence type="ECO:0000256" key="16">
    <source>
        <dbReference type="ARBA" id="ARBA00034617"/>
    </source>
</evidence>
<dbReference type="NCBIfam" id="TIGR00614">
    <property type="entry name" value="recQ_fam"/>
    <property type="match status" value="1"/>
</dbReference>
<feature type="region of interest" description="Disordered" evidence="19">
    <location>
        <begin position="1098"/>
        <end position="1127"/>
    </location>
</feature>
<keyword evidence="10" id="KW-0862">Zinc</keyword>
<keyword evidence="15" id="KW-0539">Nucleus</keyword>
<feature type="region of interest" description="Disordered" evidence="19">
    <location>
        <begin position="1"/>
        <end position="94"/>
    </location>
</feature>
<dbReference type="OrthoDB" id="10261556at2759"/>
<dbReference type="SMART" id="SM00487">
    <property type="entry name" value="DEXDc"/>
    <property type="match status" value="1"/>
</dbReference>
<dbReference type="InterPro" id="IPR044876">
    <property type="entry name" value="HRDC_dom_sf"/>
</dbReference>
<dbReference type="GO" id="GO:0005694">
    <property type="term" value="C:chromosome"/>
    <property type="evidence" value="ECO:0007669"/>
    <property type="project" value="TreeGrafter"/>
</dbReference>
<protein>
    <recommendedName>
        <fullName evidence="18">RecQ-like DNA helicase BLM</fullName>
        <ecNumber evidence="17">5.6.2.4</ecNumber>
    </recommendedName>
</protein>
<dbReference type="GO" id="GO:0000724">
    <property type="term" value="P:double-strand break repair via homologous recombination"/>
    <property type="evidence" value="ECO:0007669"/>
    <property type="project" value="TreeGrafter"/>
</dbReference>
<proteinExistence type="inferred from homology"/>
<feature type="compositionally biased region" description="Gly residues" evidence="19">
    <location>
        <begin position="1396"/>
        <end position="1406"/>
    </location>
</feature>
<feature type="domain" description="Helicase ATP-binding" evidence="21">
    <location>
        <begin position="583"/>
        <end position="764"/>
    </location>
</feature>
<dbReference type="PROSITE" id="PS51192">
    <property type="entry name" value="HELICASE_ATP_BIND_1"/>
    <property type="match status" value="1"/>
</dbReference>
<evidence type="ECO:0000313" key="23">
    <source>
        <dbReference type="EMBL" id="KAF2201331.1"/>
    </source>
</evidence>
<evidence type="ECO:0000256" key="10">
    <source>
        <dbReference type="ARBA" id="ARBA00022833"/>
    </source>
</evidence>
<feature type="compositionally biased region" description="Polar residues" evidence="19">
    <location>
        <begin position="57"/>
        <end position="68"/>
    </location>
</feature>
<dbReference type="InterPro" id="IPR004589">
    <property type="entry name" value="DNA_helicase_ATP-dep_RecQ"/>
</dbReference>
<keyword evidence="8" id="KW-0378">Hydrolase</keyword>
<feature type="region of interest" description="Disordered" evidence="19">
    <location>
        <begin position="1150"/>
        <end position="1188"/>
    </location>
</feature>
<evidence type="ECO:0000256" key="12">
    <source>
        <dbReference type="ARBA" id="ARBA00023125"/>
    </source>
</evidence>
<evidence type="ECO:0000256" key="3">
    <source>
        <dbReference type="ARBA" id="ARBA00005446"/>
    </source>
</evidence>
<dbReference type="Proteomes" id="UP000799536">
    <property type="component" value="Unassembled WGS sequence"/>
</dbReference>
<evidence type="ECO:0000256" key="11">
    <source>
        <dbReference type="ARBA" id="ARBA00022840"/>
    </source>
</evidence>
<feature type="compositionally biased region" description="Basic residues" evidence="19">
    <location>
        <begin position="1426"/>
        <end position="1438"/>
    </location>
</feature>
<feature type="region of interest" description="Disordered" evidence="19">
    <location>
        <begin position="413"/>
        <end position="452"/>
    </location>
</feature>
<evidence type="ECO:0000256" key="2">
    <source>
        <dbReference type="ARBA" id="ARBA00004123"/>
    </source>
</evidence>
<dbReference type="InterPro" id="IPR032284">
    <property type="entry name" value="RecQ_Zn-bd"/>
</dbReference>
<keyword evidence="13" id="KW-0234">DNA repair</keyword>